<dbReference type="Pfam" id="PF18939">
    <property type="entry name" value="DUF5686"/>
    <property type="match status" value="1"/>
</dbReference>
<dbReference type="STRING" id="1079859.SAMN04515674_107148"/>
<dbReference type="SUPFAM" id="SSF49464">
    <property type="entry name" value="Carboxypeptidase regulatory domain-like"/>
    <property type="match status" value="1"/>
</dbReference>
<dbReference type="OrthoDB" id="983143at2"/>
<accession>A0A1I5UGX3</accession>
<reference evidence="1 2" key="1">
    <citation type="submission" date="2016-10" db="EMBL/GenBank/DDBJ databases">
        <authorList>
            <person name="de Groot N.N."/>
        </authorList>
    </citation>
    <scope>NUCLEOTIDE SEQUENCE [LARGE SCALE GENOMIC DNA]</scope>
    <source>
        <strain evidence="2">E92,LMG 26720,CCM 7988</strain>
    </source>
</reference>
<organism evidence="1 2">
    <name type="scientific">Pseudarcicella hirudinis</name>
    <dbReference type="NCBI Taxonomy" id="1079859"/>
    <lineage>
        <taxon>Bacteria</taxon>
        <taxon>Pseudomonadati</taxon>
        <taxon>Bacteroidota</taxon>
        <taxon>Cytophagia</taxon>
        <taxon>Cytophagales</taxon>
        <taxon>Flectobacillaceae</taxon>
        <taxon>Pseudarcicella</taxon>
    </lineage>
</organism>
<dbReference type="InterPro" id="IPR043741">
    <property type="entry name" value="DUF5686"/>
</dbReference>
<dbReference type="Gene3D" id="2.50.20.10">
    <property type="entry name" value="Lipoprotein localisation LolA/LolB/LppX"/>
    <property type="match status" value="1"/>
</dbReference>
<dbReference type="RefSeq" id="WP_092017773.1">
    <property type="nucleotide sequence ID" value="NZ_FOXH01000007.1"/>
</dbReference>
<dbReference type="Proteomes" id="UP000199306">
    <property type="component" value="Unassembled WGS sequence"/>
</dbReference>
<gene>
    <name evidence="1" type="ORF">SAMN04515674_107148</name>
</gene>
<dbReference type="Gene3D" id="2.60.40.1120">
    <property type="entry name" value="Carboxypeptidase-like, regulatory domain"/>
    <property type="match status" value="1"/>
</dbReference>
<proteinExistence type="predicted"/>
<protein>
    <submittedName>
        <fullName evidence="1">CarboxypepD_reg-like domain-containing protein</fullName>
    </submittedName>
</protein>
<keyword evidence="2" id="KW-1185">Reference proteome</keyword>
<dbReference type="Pfam" id="PF13715">
    <property type="entry name" value="CarbopepD_reg_2"/>
    <property type="match status" value="1"/>
</dbReference>
<sequence length="842" mass="97068">MISKRLFRILTFGLLLIFSGNISAQYIITGRVTDASNGDPVPFANVALKGKNIGTATNFDGVFTLRTKVLSDSLFASFVGYKSRYKVITQSPGTQTINFQLESANRALEEVVVYSGENPAFRIIRGVIANREKNDRKRLTAYEYDSYSKMELDVDNISAKLREKKFMKKIDKAIEKFEKIAGEDGKPVIPTFISESISKFYYRESPQRKKELIEKTNVKGVGVHDGGFISQLVGGNLLANYNFYDNYVPFFGKDFTSPIGDNWKGNYKYFLSDTTEIDGHPCYEVEFDPKRVQDLVFTGKMWIDTTNFALVQIDASVGKGANLNFIEKIKIQQELERTSEGAWLPAKTRFLIDIEQITKNSAGMLLKMYISNRNFVVNQPKPLSFYDLASEIAEDAKEPDPNFWKAARFDSLSKQDLLASSLIDSVRNIPVVKTYVEVAEIVVSGYKRFRNFDIGPYINAIAFNKLEGMRLRLGFRTNPDFDKHWILRGFVGFGTNDLRAKYSGEIDYLFSKKRWTMAGFRHTYDVERIGLTQELIGDNKLFYAFTRWGNFSGAFYRRENEFFFTKEPTKGLSFTVALTHRSFDPLFRFQFRENPELGKDSPVKDNYDETFFTFETRFAKNETFIMNGNDRITLDTKRIPVITFRYQRGFKDVLGGNFDYHKFTLKAYQTFRLGTLGRSAYTLSLGYTPSTLPAPLLFPHLGNETFFYNRNAFNTMKYFEFVSDKYASIQYNHSFEGLVFNRIPAIKKLKWRLVASANVLFGSQRKENVELMQEGKPRPFESRYLDRYGFDSLDPSVPFVEVGYGIDNIFKIFRVQAFHRLTYLDHDKATPFTVKASMHFQF</sequence>
<evidence type="ECO:0000313" key="1">
    <source>
        <dbReference type="EMBL" id="SFP93876.1"/>
    </source>
</evidence>
<dbReference type="AlphaFoldDB" id="A0A1I5UGX3"/>
<dbReference type="EMBL" id="FOXH01000007">
    <property type="protein sequence ID" value="SFP93876.1"/>
    <property type="molecule type" value="Genomic_DNA"/>
</dbReference>
<dbReference type="InterPro" id="IPR008969">
    <property type="entry name" value="CarboxyPept-like_regulatory"/>
</dbReference>
<evidence type="ECO:0000313" key="2">
    <source>
        <dbReference type="Proteomes" id="UP000199306"/>
    </source>
</evidence>
<name>A0A1I5UGX3_9BACT</name>